<evidence type="ECO:0000313" key="5">
    <source>
        <dbReference type="Proteomes" id="UP000541444"/>
    </source>
</evidence>
<dbReference type="Gene3D" id="3.40.50.720">
    <property type="entry name" value="NAD(P)-binding Rossmann-like Domain"/>
    <property type="match status" value="1"/>
</dbReference>
<dbReference type="GO" id="GO:0051903">
    <property type="term" value="F:S-(hydroxymethyl)glutathione dehydrogenase [NAD(P)+] activity"/>
    <property type="evidence" value="ECO:0007669"/>
    <property type="project" value="TreeGrafter"/>
</dbReference>
<evidence type="ECO:0000313" key="4">
    <source>
        <dbReference type="EMBL" id="KAF6152789.1"/>
    </source>
</evidence>
<name>A0A7J7MD11_9MAGN</name>
<sequence>HDWGFILFGLGTAWNVTNICKESSVCIFGLGIVGLSLSVKLVIFVLGTVEQGARLRGTTQIIGVDTNAEKYDKGKSFRVTEFINPNDCNEPVQ</sequence>
<gene>
    <name evidence="4" type="ORF">GIB67_004618</name>
</gene>
<keyword evidence="3" id="KW-0472">Membrane</keyword>
<proteinExistence type="predicted"/>
<dbReference type="GO" id="GO:0046294">
    <property type="term" value="P:formaldehyde catabolic process"/>
    <property type="evidence" value="ECO:0007669"/>
    <property type="project" value="TreeGrafter"/>
</dbReference>
<evidence type="ECO:0000256" key="3">
    <source>
        <dbReference type="SAM" id="Phobius"/>
    </source>
</evidence>
<keyword evidence="5" id="KW-1185">Reference proteome</keyword>
<keyword evidence="3" id="KW-0812">Transmembrane</keyword>
<keyword evidence="2" id="KW-0862">Zinc</keyword>
<dbReference type="SUPFAM" id="SSF51735">
    <property type="entry name" value="NAD(P)-binding Rossmann-fold domains"/>
    <property type="match status" value="1"/>
</dbReference>
<keyword evidence="3" id="KW-1133">Transmembrane helix</keyword>
<dbReference type="EMBL" id="JACGCM010001609">
    <property type="protein sequence ID" value="KAF6152789.1"/>
    <property type="molecule type" value="Genomic_DNA"/>
</dbReference>
<dbReference type="GO" id="GO:0005829">
    <property type="term" value="C:cytosol"/>
    <property type="evidence" value="ECO:0007669"/>
    <property type="project" value="TreeGrafter"/>
</dbReference>
<organism evidence="4 5">
    <name type="scientific">Kingdonia uniflora</name>
    <dbReference type="NCBI Taxonomy" id="39325"/>
    <lineage>
        <taxon>Eukaryota</taxon>
        <taxon>Viridiplantae</taxon>
        <taxon>Streptophyta</taxon>
        <taxon>Embryophyta</taxon>
        <taxon>Tracheophyta</taxon>
        <taxon>Spermatophyta</taxon>
        <taxon>Magnoliopsida</taxon>
        <taxon>Ranunculales</taxon>
        <taxon>Circaeasteraceae</taxon>
        <taxon>Kingdonia</taxon>
    </lineage>
</organism>
<dbReference type="PANTHER" id="PTHR43880:SF5">
    <property type="entry name" value="ALCOHOL DEHYDROGENASE-LIKE 6"/>
    <property type="match status" value="1"/>
</dbReference>
<keyword evidence="1" id="KW-0479">Metal-binding</keyword>
<evidence type="ECO:0000256" key="2">
    <source>
        <dbReference type="ARBA" id="ARBA00022833"/>
    </source>
</evidence>
<feature type="transmembrane region" description="Helical" evidence="3">
    <location>
        <begin position="27"/>
        <end position="46"/>
    </location>
</feature>
<dbReference type="Proteomes" id="UP000541444">
    <property type="component" value="Unassembled WGS sequence"/>
</dbReference>
<feature type="non-terminal residue" evidence="4">
    <location>
        <position position="1"/>
    </location>
</feature>
<dbReference type="GO" id="GO:0008270">
    <property type="term" value="F:zinc ion binding"/>
    <property type="evidence" value="ECO:0007669"/>
    <property type="project" value="TreeGrafter"/>
</dbReference>
<dbReference type="PANTHER" id="PTHR43880">
    <property type="entry name" value="ALCOHOL DEHYDROGENASE"/>
    <property type="match status" value="1"/>
</dbReference>
<protein>
    <submittedName>
        <fullName evidence="4">Uncharacterized protein</fullName>
    </submittedName>
</protein>
<dbReference type="OrthoDB" id="417550at2759"/>
<comment type="caution">
    <text evidence="4">The sequence shown here is derived from an EMBL/GenBank/DDBJ whole genome shotgun (WGS) entry which is preliminary data.</text>
</comment>
<dbReference type="AlphaFoldDB" id="A0A7J7MD11"/>
<reference evidence="4 5" key="1">
    <citation type="journal article" date="2020" name="IScience">
        <title>Genome Sequencing of the Endangered Kingdonia uniflora (Circaeasteraceae, Ranunculales) Reveals Potential Mechanisms of Evolutionary Specialization.</title>
        <authorList>
            <person name="Sun Y."/>
            <person name="Deng T."/>
            <person name="Zhang A."/>
            <person name="Moore M.J."/>
            <person name="Landis J.B."/>
            <person name="Lin N."/>
            <person name="Zhang H."/>
            <person name="Zhang X."/>
            <person name="Huang J."/>
            <person name="Zhang X."/>
            <person name="Sun H."/>
            <person name="Wang H."/>
        </authorList>
    </citation>
    <scope>NUCLEOTIDE SEQUENCE [LARGE SCALE GENOMIC DNA]</scope>
    <source>
        <strain evidence="4">TB1705</strain>
        <tissue evidence="4">Leaf</tissue>
    </source>
</reference>
<dbReference type="InterPro" id="IPR036291">
    <property type="entry name" value="NAD(P)-bd_dom_sf"/>
</dbReference>
<evidence type="ECO:0000256" key="1">
    <source>
        <dbReference type="ARBA" id="ARBA00022723"/>
    </source>
</evidence>
<accession>A0A7J7MD11</accession>